<dbReference type="GeneID" id="83544523"/>
<dbReference type="STRING" id="97481.SAMN05444853_1138"/>
<sequence>MDIDLMLKRWGKTALERLNTEFKSESLRILKLKKKTHSYHIPILSERELEMIDNAVISLLISEIEYADVKDEEKARIEEKRIQYNIIIGYYAIECNLEDLRDFFLSECNLDFSIKSLSRKLVDARNYIDGSVSTQKILQKDKTKVYVKNGKYYFFA</sequence>
<evidence type="ECO:0000313" key="1">
    <source>
        <dbReference type="EMBL" id="SEM33976.1"/>
    </source>
</evidence>
<protein>
    <submittedName>
        <fullName evidence="1">Uncharacterized protein</fullName>
    </submittedName>
</protein>
<evidence type="ECO:0000313" key="2">
    <source>
        <dbReference type="Proteomes" id="UP000198883"/>
    </source>
</evidence>
<accession>A0A1H7XJK8</accession>
<dbReference type="Proteomes" id="UP000198883">
    <property type="component" value="Unassembled WGS sequence"/>
</dbReference>
<organism evidence="1 2">
    <name type="scientific">Phocoenobacter skyensis</name>
    <dbReference type="NCBI Taxonomy" id="97481"/>
    <lineage>
        <taxon>Bacteria</taxon>
        <taxon>Pseudomonadati</taxon>
        <taxon>Pseudomonadota</taxon>
        <taxon>Gammaproteobacteria</taxon>
        <taxon>Pasteurellales</taxon>
        <taxon>Pasteurellaceae</taxon>
        <taxon>Phocoenobacter</taxon>
    </lineage>
</organism>
<gene>
    <name evidence="1" type="ORF">SAMN05444853_1138</name>
</gene>
<dbReference type="AlphaFoldDB" id="A0A1H7XJK8"/>
<proteinExistence type="predicted"/>
<dbReference type="RefSeq" id="WP_090921878.1">
    <property type="nucleotide sequence ID" value="NZ_CP016180.1"/>
</dbReference>
<name>A0A1H7XJK8_9PAST</name>
<dbReference type="EMBL" id="FOBN01000013">
    <property type="protein sequence ID" value="SEM33976.1"/>
    <property type="molecule type" value="Genomic_DNA"/>
</dbReference>
<reference evidence="2" key="1">
    <citation type="submission" date="2016-10" db="EMBL/GenBank/DDBJ databases">
        <authorList>
            <person name="Varghese N."/>
            <person name="Submissions S."/>
        </authorList>
    </citation>
    <scope>NUCLEOTIDE SEQUENCE [LARGE SCALE GENOMIC DNA]</scope>
    <source>
        <strain evidence="2">DSM 24204</strain>
    </source>
</reference>